<keyword evidence="13" id="KW-1185">Reference proteome</keyword>
<evidence type="ECO:0000256" key="3">
    <source>
        <dbReference type="ARBA" id="ARBA00019105"/>
    </source>
</evidence>
<dbReference type="GO" id="GO:0030030">
    <property type="term" value="P:cell projection organization"/>
    <property type="evidence" value="ECO:0007669"/>
    <property type="project" value="UniProtKB-KW"/>
</dbReference>
<keyword evidence="6 8" id="KW-0175">Coiled coil</keyword>
<dbReference type="Pfam" id="PF17045">
    <property type="entry name" value="CEP63"/>
    <property type="match status" value="1"/>
</dbReference>
<dbReference type="AlphaFoldDB" id="A0A8D0LB13"/>
<dbReference type="Pfam" id="PF25771">
    <property type="entry name" value="CC_CEP152-bind"/>
    <property type="match status" value="1"/>
</dbReference>
<dbReference type="InterPro" id="IPR031470">
    <property type="entry name" value="CEP63/Deup1_N"/>
</dbReference>
<feature type="region of interest" description="Disordered" evidence="9">
    <location>
        <begin position="505"/>
        <end position="527"/>
    </location>
</feature>
<name>A0A8D0LB13_SPHPU</name>
<evidence type="ECO:0000256" key="5">
    <source>
        <dbReference type="ARBA" id="ARBA00022794"/>
    </source>
</evidence>
<evidence type="ECO:0000313" key="13">
    <source>
        <dbReference type="Proteomes" id="UP000694392"/>
    </source>
</evidence>
<dbReference type="Proteomes" id="UP000694392">
    <property type="component" value="Unplaced"/>
</dbReference>
<evidence type="ECO:0000256" key="8">
    <source>
        <dbReference type="SAM" id="Coils"/>
    </source>
</evidence>
<dbReference type="GeneTree" id="ENSGT00940000153190"/>
<evidence type="ECO:0000256" key="4">
    <source>
        <dbReference type="ARBA" id="ARBA00022490"/>
    </source>
</evidence>
<accession>A0A8D0LB13</accession>
<keyword evidence="4" id="KW-0963">Cytoplasm</keyword>
<evidence type="ECO:0000256" key="7">
    <source>
        <dbReference type="ARBA" id="ARBA00030704"/>
    </source>
</evidence>
<keyword evidence="5" id="KW-0970">Cilium biogenesis/degradation</keyword>
<proteinExistence type="inferred from homology"/>
<dbReference type="GO" id="GO:0007099">
    <property type="term" value="P:centriole replication"/>
    <property type="evidence" value="ECO:0007669"/>
    <property type="project" value="TreeGrafter"/>
</dbReference>
<sequence length="567" mass="67150">MENRAHFLSTPYEPSLHELIDIMAKKKLEWERKMEALETRMAIRDQELANAQNKLDQRGQEVGVLRQELDTQVRKKHSYEKLQWHQVKQDRVHSKKKSTENQETPFELSNLNQKLEEFKAKSREWDKQETLCQNQLVSLDAQRKLLSEKCNLFQRQTQNYQIQISSKKEKQEEGSSCSQAKVEHLRVQPDISNETPDRDEVFIEKLKLTVHEIALSKNKLQKQNLELQKELKVYQRQCQNKEAEFSEMRNELQSRNDLLEVAELECQQLRKELLKTGDYKNMQEIQIKLQSANVQCIEELETQKAEILTLEQQRETQQSELNQIRDHLYREEQSHSSEQERMRTEISDLTEELHQKEITIATIMEKATLLERQLKMELQIKENVLAKQQLSEMRYHVVKSENAYLKRMMENLESRRHTTIDLSNKEHESYTVSIHMLECENERLQNDPVKLQGDTEAPVLTNLDMYEAAKHTSQPQISMQEKEERYIFSCTIMLIAPNHRCPPARCTTPSPLSPPPMSPDRGSDNKKFLQEEEKRAMEFEKILNSHIEELQRHSENTLKKYTNLRQS</sequence>
<dbReference type="GO" id="GO:0098536">
    <property type="term" value="C:deuterosome"/>
    <property type="evidence" value="ECO:0007669"/>
    <property type="project" value="TreeGrafter"/>
</dbReference>
<feature type="domain" description="CEP63/Deup1 N-terminal" evidence="10">
    <location>
        <begin position="75"/>
        <end position="255"/>
    </location>
</feature>
<evidence type="ECO:0000256" key="2">
    <source>
        <dbReference type="ARBA" id="ARBA00007181"/>
    </source>
</evidence>
<evidence type="ECO:0000256" key="9">
    <source>
        <dbReference type="SAM" id="MobiDB-lite"/>
    </source>
</evidence>
<feature type="coiled-coil region" evidence="8">
    <location>
        <begin position="20"/>
        <end position="68"/>
    </location>
</feature>
<dbReference type="GO" id="GO:0005814">
    <property type="term" value="C:centriole"/>
    <property type="evidence" value="ECO:0007669"/>
    <property type="project" value="TreeGrafter"/>
</dbReference>
<dbReference type="OMA" id="SHNTWEF"/>
<protein>
    <recommendedName>
        <fullName evidence="3">Deuterosome assembly protein 1</fullName>
    </recommendedName>
    <alternativeName>
        <fullName evidence="7">Coiled-coil domain-containing protein 67</fullName>
    </alternativeName>
</protein>
<gene>
    <name evidence="12" type="primary">DEUP1</name>
</gene>
<reference evidence="12" key="1">
    <citation type="submission" date="2025-08" db="UniProtKB">
        <authorList>
            <consortium name="Ensembl"/>
        </authorList>
    </citation>
    <scope>IDENTIFICATION</scope>
</reference>
<evidence type="ECO:0000313" key="12">
    <source>
        <dbReference type="Ensembl" id="ENSSPUP00000020703.1"/>
    </source>
</evidence>
<evidence type="ECO:0000259" key="11">
    <source>
        <dbReference type="Pfam" id="PF25771"/>
    </source>
</evidence>
<evidence type="ECO:0000256" key="1">
    <source>
        <dbReference type="ARBA" id="ARBA00004496"/>
    </source>
</evidence>
<feature type="coiled-coil region" evidence="8">
    <location>
        <begin position="203"/>
        <end position="366"/>
    </location>
</feature>
<organism evidence="12 13">
    <name type="scientific">Sphenodon punctatus</name>
    <name type="common">Tuatara</name>
    <name type="synonym">Hatteria punctata</name>
    <dbReference type="NCBI Taxonomy" id="8508"/>
    <lineage>
        <taxon>Eukaryota</taxon>
        <taxon>Metazoa</taxon>
        <taxon>Chordata</taxon>
        <taxon>Craniata</taxon>
        <taxon>Vertebrata</taxon>
        <taxon>Euteleostomi</taxon>
        <taxon>Lepidosauria</taxon>
        <taxon>Sphenodontia</taxon>
        <taxon>Sphenodontidae</taxon>
        <taxon>Sphenodon</taxon>
    </lineage>
</organism>
<feature type="coiled-coil region" evidence="8">
    <location>
        <begin position="529"/>
        <end position="567"/>
    </location>
</feature>
<dbReference type="GO" id="GO:0005737">
    <property type="term" value="C:cytoplasm"/>
    <property type="evidence" value="ECO:0007669"/>
    <property type="project" value="UniProtKB-SubCell"/>
</dbReference>
<dbReference type="PANTHER" id="PTHR18875">
    <property type="entry name" value="SARCOMA ANTIGEN NY-SAR-24/CYTOSKELETAL PROTEIN SOJO"/>
    <property type="match status" value="1"/>
</dbReference>
<comment type="subcellular location">
    <subcellularLocation>
        <location evidence="1">Cytoplasm</location>
    </subcellularLocation>
</comment>
<dbReference type="GO" id="GO:0098535">
    <property type="term" value="P:de novo centriole assembly involved in multi-ciliated epithelial cell differentiation"/>
    <property type="evidence" value="ECO:0007669"/>
    <property type="project" value="TreeGrafter"/>
</dbReference>
<dbReference type="InterPro" id="IPR057656">
    <property type="entry name" value="CEP63/Deup1_CC"/>
</dbReference>
<evidence type="ECO:0000259" key="10">
    <source>
        <dbReference type="Pfam" id="PF17045"/>
    </source>
</evidence>
<comment type="similarity">
    <text evidence="2">Belongs to the CEP63 family.</text>
</comment>
<feature type="domain" description="CEP63/Deup1 CEP152 binding coiled coil" evidence="11">
    <location>
        <begin position="527"/>
        <end position="561"/>
    </location>
</feature>
<dbReference type="Ensembl" id="ENSSPUT00000022059.1">
    <property type="protein sequence ID" value="ENSSPUP00000020703.1"/>
    <property type="gene ID" value="ENSSPUG00000015835.1"/>
</dbReference>
<dbReference type="PANTHER" id="PTHR18875:SF5">
    <property type="entry name" value="DEUTEROSOME ASSEMBLY PROTEIN 1"/>
    <property type="match status" value="1"/>
</dbReference>
<reference evidence="12" key="2">
    <citation type="submission" date="2025-09" db="UniProtKB">
        <authorList>
            <consortium name="Ensembl"/>
        </authorList>
    </citation>
    <scope>IDENTIFICATION</scope>
</reference>
<evidence type="ECO:0000256" key="6">
    <source>
        <dbReference type="ARBA" id="ARBA00023054"/>
    </source>
</evidence>